<dbReference type="OrthoDB" id="34442at2"/>
<sequence>MSVIYEVALEVDAAVAEAYRAWLDGHIRGILALPGFLDATLYALDDPPPAAGRLALCVQYRLRDADALAAYLREHAPRLRAEGLARFGGRFEARRRVMTTLAAFAPGGHAAD</sequence>
<protein>
    <recommendedName>
        <fullName evidence="3">DUF4286 family protein</fullName>
    </recommendedName>
</protein>
<gene>
    <name evidence="1" type="ORF">GCM10007167_23060</name>
</gene>
<proteinExistence type="predicted"/>
<keyword evidence="2" id="KW-1185">Reference proteome</keyword>
<evidence type="ECO:0008006" key="3">
    <source>
        <dbReference type="Google" id="ProtNLM"/>
    </source>
</evidence>
<evidence type="ECO:0000313" key="1">
    <source>
        <dbReference type="EMBL" id="GHE40326.1"/>
    </source>
</evidence>
<dbReference type="AlphaFoldDB" id="A0A918Z7S6"/>
<reference evidence="1" key="2">
    <citation type="submission" date="2020-09" db="EMBL/GenBank/DDBJ databases">
        <authorList>
            <person name="Sun Q."/>
            <person name="Kim S."/>
        </authorList>
    </citation>
    <scope>NUCLEOTIDE SEQUENCE</scope>
    <source>
        <strain evidence="1">KCTC 32020</strain>
    </source>
</reference>
<reference evidence="1" key="1">
    <citation type="journal article" date="2014" name="Int. J. Syst. Evol. Microbiol.">
        <title>Complete genome sequence of Corynebacterium casei LMG S-19264T (=DSM 44701T), isolated from a smear-ripened cheese.</title>
        <authorList>
            <consortium name="US DOE Joint Genome Institute (JGI-PGF)"/>
            <person name="Walter F."/>
            <person name="Albersmeier A."/>
            <person name="Kalinowski J."/>
            <person name="Ruckert C."/>
        </authorList>
    </citation>
    <scope>NUCLEOTIDE SEQUENCE</scope>
    <source>
        <strain evidence="1">KCTC 32020</strain>
    </source>
</reference>
<dbReference type="EMBL" id="BNCF01000014">
    <property type="protein sequence ID" value="GHE40326.1"/>
    <property type="molecule type" value="Genomic_DNA"/>
</dbReference>
<name>A0A918Z7S6_9GAMM</name>
<dbReference type="Proteomes" id="UP000636453">
    <property type="component" value="Unassembled WGS sequence"/>
</dbReference>
<evidence type="ECO:0000313" key="2">
    <source>
        <dbReference type="Proteomes" id="UP000636453"/>
    </source>
</evidence>
<dbReference type="RefSeq" id="WP_146475386.1">
    <property type="nucleotide sequence ID" value="NZ_BNCF01000014.1"/>
</dbReference>
<dbReference type="InterPro" id="IPR025563">
    <property type="entry name" value="DUF4286"/>
</dbReference>
<organism evidence="1 2">
    <name type="scientific">Vulcaniibacterium thermophilum</name>
    <dbReference type="NCBI Taxonomy" id="1169913"/>
    <lineage>
        <taxon>Bacteria</taxon>
        <taxon>Pseudomonadati</taxon>
        <taxon>Pseudomonadota</taxon>
        <taxon>Gammaproteobacteria</taxon>
        <taxon>Lysobacterales</taxon>
        <taxon>Lysobacteraceae</taxon>
        <taxon>Vulcaniibacterium</taxon>
    </lineage>
</organism>
<accession>A0A918Z7S6</accession>
<comment type="caution">
    <text evidence="1">The sequence shown here is derived from an EMBL/GenBank/DDBJ whole genome shotgun (WGS) entry which is preliminary data.</text>
</comment>
<dbReference type="Pfam" id="PF14114">
    <property type="entry name" value="DUF4286"/>
    <property type="match status" value="1"/>
</dbReference>